<evidence type="ECO:0000313" key="2">
    <source>
        <dbReference type="EMBL" id="TWI76716.1"/>
    </source>
</evidence>
<protein>
    <submittedName>
        <fullName evidence="2">Uncharacterized protein</fullName>
    </submittedName>
</protein>
<dbReference type="AlphaFoldDB" id="A0A562S8H4"/>
<comment type="caution">
    <text evidence="2">The sequence shown here is derived from an EMBL/GenBank/DDBJ whole genome shotgun (WGS) entry which is preliminary data.</text>
</comment>
<keyword evidence="3" id="KW-1185">Reference proteome</keyword>
<accession>A0A562S8H4</accession>
<dbReference type="RefSeq" id="WP_144681688.1">
    <property type="nucleotide sequence ID" value="NZ_VLLC01000002.1"/>
</dbReference>
<proteinExistence type="predicted"/>
<evidence type="ECO:0000313" key="3">
    <source>
        <dbReference type="Proteomes" id="UP000318307"/>
    </source>
</evidence>
<reference evidence="2 3" key="1">
    <citation type="submission" date="2019-07" db="EMBL/GenBank/DDBJ databases">
        <title>Genome sequencing of 100 strains of the haloalkaliphilic chemolithoautotrophic sulfur-oxidizing bacterium Thioalkalivibrio.</title>
        <authorList>
            <person name="Muyzer G."/>
        </authorList>
    </citation>
    <scope>NUCLEOTIDE SEQUENCE [LARGE SCALE GENOMIC DNA]</scope>
    <source>
        <strain evidence="2 3">ASO4-4</strain>
    </source>
</reference>
<name>A0A562S8H4_9BACT</name>
<evidence type="ECO:0000256" key="1">
    <source>
        <dbReference type="SAM" id="MobiDB-lite"/>
    </source>
</evidence>
<dbReference type="EMBL" id="VLLC01000002">
    <property type="protein sequence ID" value="TWI76716.1"/>
    <property type="molecule type" value="Genomic_DNA"/>
</dbReference>
<feature type="compositionally biased region" description="Basic and acidic residues" evidence="1">
    <location>
        <begin position="44"/>
        <end position="53"/>
    </location>
</feature>
<dbReference type="Proteomes" id="UP000318307">
    <property type="component" value="Unassembled WGS sequence"/>
</dbReference>
<feature type="region of interest" description="Disordered" evidence="1">
    <location>
        <begin position="1"/>
        <end position="53"/>
    </location>
</feature>
<gene>
    <name evidence="2" type="ORF">LZ24_00337</name>
</gene>
<sequence length="85" mass="9360">MITDFQFGVKGGEAREEVHSPKAGAMPEKGKQALSSWEPWGRAGKKESQKKGSVEKLAQAAADSGAELLLHRKNNFNFLWSNKQC</sequence>
<organism evidence="2 3">
    <name type="scientific">Desulfobotulus alkaliphilus</name>
    <dbReference type="NCBI Taxonomy" id="622671"/>
    <lineage>
        <taxon>Bacteria</taxon>
        <taxon>Pseudomonadati</taxon>
        <taxon>Thermodesulfobacteriota</taxon>
        <taxon>Desulfobacteria</taxon>
        <taxon>Desulfobacterales</taxon>
        <taxon>Desulfobacteraceae</taxon>
        <taxon>Desulfobotulus</taxon>
    </lineage>
</organism>